<dbReference type="EMBL" id="JBAHYK010002432">
    <property type="protein sequence ID" value="KAL0565074.1"/>
    <property type="molecule type" value="Genomic_DNA"/>
</dbReference>
<dbReference type="PANTHER" id="PTHR15350:SF5">
    <property type="entry name" value="COP9 SIGNALOSOME COMPLEX SUBUNIT 7"/>
    <property type="match status" value="1"/>
</dbReference>
<name>A0ABR3EQA5_9AGAR</name>
<dbReference type="InterPro" id="IPR045237">
    <property type="entry name" value="COPS7/eIF3m"/>
</dbReference>
<proteinExistence type="inferred from homology"/>
<reference evidence="5 6" key="1">
    <citation type="submission" date="2024-02" db="EMBL/GenBank/DDBJ databases">
        <title>A draft genome for the cacao thread blight pathogen Marasmius crinis-equi.</title>
        <authorList>
            <person name="Cohen S.P."/>
            <person name="Baruah I.K."/>
            <person name="Amoako-Attah I."/>
            <person name="Bukari Y."/>
            <person name="Meinhardt L.W."/>
            <person name="Bailey B.A."/>
        </authorList>
    </citation>
    <scope>NUCLEOTIDE SEQUENCE [LARGE SCALE GENOMIC DNA]</scope>
    <source>
        <strain evidence="5 6">GH-76</strain>
    </source>
</reference>
<dbReference type="PROSITE" id="PS50250">
    <property type="entry name" value="PCI"/>
    <property type="match status" value="1"/>
</dbReference>
<accession>A0ABR3EQA5</accession>
<evidence type="ECO:0000256" key="2">
    <source>
        <dbReference type="ARBA" id="ARBA00022790"/>
    </source>
</evidence>
<comment type="caution">
    <text evidence="5">The sequence shown here is derived from an EMBL/GenBank/DDBJ whole genome shotgun (WGS) entry which is preliminary data.</text>
</comment>
<feature type="compositionally biased region" description="Gly residues" evidence="3">
    <location>
        <begin position="234"/>
        <end position="246"/>
    </location>
</feature>
<protein>
    <recommendedName>
        <fullName evidence="4">PCI domain-containing protein</fullName>
    </recommendedName>
</protein>
<dbReference type="Pfam" id="PF01399">
    <property type="entry name" value="PCI"/>
    <property type="match status" value="1"/>
</dbReference>
<dbReference type="InterPro" id="IPR000717">
    <property type="entry name" value="PCI_dom"/>
</dbReference>
<keyword evidence="2" id="KW-0736">Signalosome</keyword>
<dbReference type="Proteomes" id="UP001465976">
    <property type="component" value="Unassembled WGS sequence"/>
</dbReference>
<evidence type="ECO:0000313" key="6">
    <source>
        <dbReference type="Proteomes" id="UP001465976"/>
    </source>
</evidence>
<feature type="domain" description="PCI" evidence="4">
    <location>
        <begin position="1"/>
        <end position="145"/>
    </location>
</feature>
<dbReference type="SMART" id="SM00088">
    <property type="entry name" value="PINT"/>
    <property type="match status" value="1"/>
</dbReference>
<comment type="similarity">
    <text evidence="1">Belongs to the CSN7/EIF3M family. CSN7 subfamily.</text>
</comment>
<dbReference type="Pfam" id="PF22061">
    <property type="entry name" value="CSN7_HB_subdom"/>
    <property type="match status" value="1"/>
</dbReference>
<evidence type="ECO:0000259" key="4">
    <source>
        <dbReference type="PROSITE" id="PS50250"/>
    </source>
</evidence>
<evidence type="ECO:0000313" key="5">
    <source>
        <dbReference type="EMBL" id="KAL0565074.1"/>
    </source>
</evidence>
<feature type="compositionally biased region" description="Basic and acidic residues" evidence="3">
    <location>
        <begin position="247"/>
        <end position="266"/>
    </location>
</feature>
<gene>
    <name evidence="5" type="ORF">V5O48_016960</name>
</gene>
<organism evidence="5 6">
    <name type="scientific">Marasmius crinis-equi</name>
    <dbReference type="NCBI Taxonomy" id="585013"/>
    <lineage>
        <taxon>Eukaryota</taxon>
        <taxon>Fungi</taxon>
        <taxon>Dikarya</taxon>
        <taxon>Basidiomycota</taxon>
        <taxon>Agaricomycotina</taxon>
        <taxon>Agaricomycetes</taxon>
        <taxon>Agaricomycetidae</taxon>
        <taxon>Agaricales</taxon>
        <taxon>Marasmiineae</taxon>
        <taxon>Marasmiaceae</taxon>
        <taxon>Marasmius</taxon>
    </lineage>
</organism>
<sequence length="286" mass="31192">MGKSMKGAAAAKLVQDATSAPGVFVFGELLGLGGVQELGKNGNPEQEKYLSLLQLFAYKTYGDYLEHRDRLPPLNDAQITKLKHLSIVTLAAEKRILPYADLMTALQTPTIRELEDLIIDAIYLDILRGKLDQKEEQLEVEYTMGRDLEPGKLEEMLGGLKDWASTTAAVLQTLDEKIALINVEANAEKGRVESQEREVQATIRELQDKSAKEKGNGGGGGGGVAPHLLTSRGQGAGAGGVGGGRGGYDRDRDRDRMDVDEPEQPKGKNRKAPQAEAKPQRKRNRF</sequence>
<evidence type="ECO:0000256" key="3">
    <source>
        <dbReference type="SAM" id="MobiDB-lite"/>
    </source>
</evidence>
<dbReference type="PANTHER" id="PTHR15350">
    <property type="entry name" value="COP9 SIGNALOSOME COMPLEX SUBUNIT 7/DENDRITIC CELL PROTEIN GA17"/>
    <property type="match status" value="1"/>
</dbReference>
<evidence type="ECO:0000256" key="1">
    <source>
        <dbReference type="ARBA" id="ARBA00008482"/>
    </source>
</evidence>
<feature type="region of interest" description="Disordered" evidence="3">
    <location>
        <begin position="207"/>
        <end position="286"/>
    </location>
</feature>
<keyword evidence="6" id="KW-1185">Reference proteome</keyword>